<evidence type="ECO:0000256" key="1">
    <source>
        <dbReference type="ARBA" id="ARBA00004429"/>
    </source>
</evidence>
<reference evidence="11" key="1">
    <citation type="journal article" date="2019" name="Int. J. Syst. Evol. Microbiol.">
        <title>The Global Catalogue of Microorganisms (GCM) 10K type strain sequencing project: providing services to taxonomists for standard genome sequencing and annotation.</title>
        <authorList>
            <consortium name="The Broad Institute Genomics Platform"/>
            <consortium name="The Broad Institute Genome Sequencing Center for Infectious Disease"/>
            <person name="Wu L."/>
            <person name="Ma J."/>
        </authorList>
    </citation>
    <scope>NUCLEOTIDE SEQUENCE [LARGE SCALE GENOMIC DNA]</scope>
    <source>
        <strain evidence="11">CGMCC 1.12606</strain>
    </source>
</reference>
<evidence type="ECO:0000256" key="5">
    <source>
        <dbReference type="ARBA" id="ARBA00022692"/>
    </source>
</evidence>
<feature type="transmembrane region" description="Helical" evidence="9">
    <location>
        <begin position="14"/>
        <end position="34"/>
    </location>
</feature>
<dbReference type="Proteomes" id="UP000625780">
    <property type="component" value="Unassembled WGS sequence"/>
</dbReference>
<keyword evidence="3" id="KW-1003">Cell membrane</keyword>
<keyword evidence="5 9" id="KW-0812">Transmembrane</keyword>
<organism evidence="10 11">
    <name type="scientific">Muriicola marianensis</name>
    <dbReference type="NCBI Taxonomy" id="1324801"/>
    <lineage>
        <taxon>Bacteria</taxon>
        <taxon>Pseudomonadati</taxon>
        <taxon>Bacteroidota</taxon>
        <taxon>Flavobacteriia</taxon>
        <taxon>Flavobacteriales</taxon>
        <taxon>Flavobacteriaceae</taxon>
        <taxon>Muriicola</taxon>
    </lineage>
</organism>
<evidence type="ECO:0000256" key="3">
    <source>
        <dbReference type="ARBA" id="ARBA00022475"/>
    </source>
</evidence>
<evidence type="ECO:0008006" key="12">
    <source>
        <dbReference type="Google" id="ProtNLM"/>
    </source>
</evidence>
<keyword evidence="6 9" id="KW-1133">Transmembrane helix</keyword>
<evidence type="ECO:0000256" key="4">
    <source>
        <dbReference type="ARBA" id="ARBA00022519"/>
    </source>
</evidence>
<comment type="caution">
    <text evidence="10">The sequence shown here is derived from an EMBL/GenBank/DDBJ whole genome shotgun (WGS) entry which is preliminary data.</text>
</comment>
<dbReference type="PANTHER" id="PTHR30574">
    <property type="entry name" value="INNER MEMBRANE PROTEIN YEDE"/>
    <property type="match status" value="1"/>
</dbReference>
<feature type="transmembrane region" description="Helical" evidence="9">
    <location>
        <begin position="131"/>
        <end position="149"/>
    </location>
</feature>
<feature type="transmembrane region" description="Helical" evidence="9">
    <location>
        <begin position="169"/>
        <end position="191"/>
    </location>
</feature>
<proteinExistence type="inferred from homology"/>
<dbReference type="EMBL" id="BMFH01000002">
    <property type="protein sequence ID" value="GGD56371.1"/>
    <property type="molecule type" value="Genomic_DNA"/>
</dbReference>
<evidence type="ECO:0000256" key="8">
    <source>
        <dbReference type="ARBA" id="ARBA00035655"/>
    </source>
</evidence>
<keyword evidence="4" id="KW-0997">Cell inner membrane</keyword>
<dbReference type="Pfam" id="PF04143">
    <property type="entry name" value="Sulf_transp"/>
    <property type="match status" value="1"/>
</dbReference>
<evidence type="ECO:0000256" key="7">
    <source>
        <dbReference type="ARBA" id="ARBA00023136"/>
    </source>
</evidence>
<accession>A0ABQ1R2Z0</accession>
<evidence type="ECO:0000313" key="11">
    <source>
        <dbReference type="Proteomes" id="UP000625780"/>
    </source>
</evidence>
<comment type="subcellular location">
    <subcellularLocation>
        <location evidence="1">Cell inner membrane</location>
        <topology evidence="1">Multi-pass membrane protein</topology>
    </subcellularLocation>
</comment>
<feature type="transmembrane region" description="Helical" evidence="9">
    <location>
        <begin position="67"/>
        <end position="87"/>
    </location>
</feature>
<evidence type="ECO:0000256" key="6">
    <source>
        <dbReference type="ARBA" id="ARBA00022989"/>
    </source>
</evidence>
<gene>
    <name evidence="10" type="ORF">GCM10011361_23660</name>
</gene>
<sequence>MYKLLHMDYILQPWPWYVSGPLIALVMLALIYFGKTFGMSSNLRTLCTIGGADNFASFFKFDWKSQLWNLTVVLGAVIGGFIAVNFLSDGSLIDLNSQTVEDLSTLGFDNAGASLLPPELFNWGNVWTPKGLMILIGAGFLVGFGTRYAGGCTSGHAITGLSNLQWPSLVAVIGFFIGGLFMIHVLFPLIFSA</sequence>
<keyword evidence="7 9" id="KW-0472">Membrane</keyword>
<name>A0ABQ1R2Z0_9FLAO</name>
<evidence type="ECO:0000256" key="2">
    <source>
        <dbReference type="ARBA" id="ARBA00022448"/>
    </source>
</evidence>
<dbReference type="PANTHER" id="PTHR30574:SF1">
    <property type="entry name" value="SULPHUR TRANSPORT DOMAIN-CONTAINING PROTEIN"/>
    <property type="match status" value="1"/>
</dbReference>
<dbReference type="InterPro" id="IPR007272">
    <property type="entry name" value="Sulf_transp_TsuA/YedE"/>
</dbReference>
<evidence type="ECO:0000256" key="9">
    <source>
        <dbReference type="SAM" id="Phobius"/>
    </source>
</evidence>
<protein>
    <recommendedName>
        <fullName evidence="12">YeeE/YedE family protein</fullName>
    </recommendedName>
</protein>
<evidence type="ECO:0000313" key="10">
    <source>
        <dbReference type="EMBL" id="GGD56371.1"/>
    </source>
</evidence>
<keyword evidence="11" id="KW-1185">Reference proteome</keyword>
<comment type="similarity">
    <text evidence="8">Belongs to the TsuA/YedE (TC 9.B.102) family.</text>
</comment>
<keyword evidence="2" id="KW-0813">Transport</keyword>